<dbReference type="RefSeq" id="WP_259625352.1">
    <property type="nucleotide sequence ID" value="NZ_JANYMP010000011.1"/>
</dbReference>
<dbReference type="GO" id="GO:0016641">
    <property type="term" value="F:oxidoreductase activity, acting on the CH-NH2 group of donors, oxygen as acceptor"/>
    <property type="evidence" value="ECO:0007669"/>
    <property type="project" value="InterPro"/>
</dbReference>
<accession>A0A9X2VNN5</accession>
<dbReference type="Pfam" id="PF01186">
    <property type="entry name" value="Lysyl_oxidase"/>
    <property type="match status" value="1"/>
</dbReference>
<evidence type="ECO:0000313" key="2">
    <source>
        <dbReference type="EMBL" id="MCS7479855.1"/>
    </source>
</evidence>
<dbReference type="GO" id="GO:0005507">
    <property type="term" value="F:copper ion binding"/>
    <property type="evidence" value="ECO:0007669"/>
    <property type="project" value="InterPro"/>
</dbReference>
<keyword evidence="3" id="KW-1185">Reference proteome</keyword>
<sequence>MLLTSKRKRGVVALLVVAALITTPAAQADDSRMLPDLRQAPVGCPGGFSGDPVTCRDWDVCMVVDANNPGGACETFGPAKAVRLRFTSSEDNIGDGPLLIFGHRDSADQPTMSVRQGFQTRGSDVLPASFGAAQHATTNSMYYEPAKTHEHWHLMGFERFQLRGTGGDTLVVDRKNGFCLGDRYRTHDAASLPNTPNGDAGPTGALAVYLRGNMCKHHEPRALDVTEGISVGSGDDYRRDVDFQWLDITGVPSGTYDVVNTVNDDRTLVEKSYDNNTSSIAVSIQWPGGAANAPLLITKPPKVTLLRSCPGQARCAALPR</sequence>
<gene>
    <name evidence="2" type="ORF">NZH93_23580</name>
</gene>
<dbReference type="InterPro" id="IPR001695">
    <property type="entry name" value="Lysyl_oxidase"/>
</dbReference>
<feature type="signal peptide" evidence="1">
    <location>
        <begin position="1"/>
        <end position="28"/>
    </location>
</feature>
<protein>
    <submittedName>
        <fullName evidence="2">Lysyl oxidase family protein</fullName>
    </submittedName>
</protein>
<dbReference type="AlphaFoldDB" id="A0A9X2VNN5"/>
<reference evidence="2" key="1">
    <citation type="submission" date="2022-08" db="EMBL/GenBank/DDBJ databases">
        <authorList>
            <person name="Tistechok S."/>
            <person name="Samborskyy M."/>
            <person name="Roman I."/>
        </authorList>
    </citation>
    <scope>NUCLEOTIDE SEQUENCE</scope>
    <source>
        <strain evidence="2">DSM 103496</strain>
    </source>
</reference>
<keyword evidence="1" id="KW-0732">Signal</keyword>
<feature type="chain" id="PRO_5040805002" evidence="1">
    <location>
        <begin position="29"/>
        <end position="320"/>
    </location>
</feature>
<evidence type="ECO:0000256" key="1">
    <source>
        <dbReference type="SAM" id="SignalP"/>
    </source>
</evidence>
<proteinExistence type="predicted"/>
<dbReference type="EMBL" id="JANYMP010000011">
    <property type="protein sequence ID" value="MCS7479855.1"/>
    <property type="molecule type" value="Genomic_DNA"/>
</dbReference>
<organism evidence="2 3">
    <name type="scientific">Umezawaea endophytica</name>
    <dbReference type="NCBI Taxonomy" id="1654476"/>
    <lineage>
        <taxon>Bacteria</taxon>
        <taxon>Bacillati</taxon>
        <taxon>Actinomycetota</taxon>
        <taxon>Actinomycetes</taxon>
        <taxon>Pseudonocardiales</taxon>
        <taxon>Pseudonocardiaceae</taxon>
        <taxon>Umezawaea</taxon>
    </lineage>
</organism>
<comment type="caution">
    <text evidence="2">The sequence shown here is derived from an EMBL/GenBank/DDBJ whole genome shotgun (WGS) entry which is preliminary data.</text>
</comment>
<dbReference type="Proteomes" id="UP001141259">
    <property type="component" value="Unassembled WGS sequence"/>
</dbReference>
<name>A0A9X2VNN5_9PSEU</name>
<evidence type="ECO:0000313" key="3">
    <source>
        <dbReference type="Proteomes" id="UP001141259"/>
    </source>
</evidence>